<keyword evidence="2" id="KW-1185">Reference proteome</keyword>
<reference evidence="1" key="2">
    <citation type="submission" date="2020-09" db="EMBL/GenBank/DDBJ databases">
        <authorList>
            <person name="Sun Q."/>
            <person name="Zhou Y."/>
        </authorList>
    </citation>
    <scope>NUCLEOTIDE SEQUENCE</scope>
    <source>
        <strain evidence="1">CGMCC 1.16134</strain>
    </source>
</reference>
<comment type="caution">
    <text evidence="1">The sequence shown here is derived from an EMBL/GenBank/DDBJ whole genome shotgun (WGS) entry which is preliminary data.</text>
</comment>
<protein>
    <submittedName>
        <fullName evidence="1">Uncharacterized protein</fullName>
    </submittedName>
</protein>
<dbReference type="AlphaFoldDB" id="A0A917D3A2"/>
<sequence>MEEKINNFKLQYSMFLSNCSDEISKLDLDIGKIVTFTVDVSSLKSMQTELLVKDESLSHELSETDRGVYSRKKKL</sequence>
<evidence type="ECO:0000313" key="2">
    <source>
        <dbReference type="Proteomes" id="UP000637643"/>
    </source>
</evidence>
<name>A0A917D3A2_9BACL</name>
<accession>A0A917D3A2</accession>
<proteinExistence type="predicted"/>
<gene>
    <name evidence="1" type="ORF">GCM10010912_57680</name>
</gene>
<dbReference type="EMBL" id="BMKR01000039">
    <property type="protein sequence ID" value="GGG05452.1"/>
    <property type="molecule type" value="Genomic_DNA"/>
</dbReference>
<dbReference type="Proteomes" id="UP000637643">
    <property type="component" value="Unassembled WGS sequence"/>
</dbReference>
<evidence type="ECO:0000313" key="1">
    <source>
        <dbReference type="EMBL" id="GGG05452.1"/>
    </source>
</evidence>
<organism evidence="1 2">
    <name type="scientific">Paenibacillus albidus</name>
    <dbReference type="NCBI Taxonomy" id="2041023"/>
    <lineage>
        <taxon>Bacteria</taxon>
        <taxon>Bacillati</taxon>
        <taxon>Bacillota</taxon>
        <taxon>Bacilli</taxon>
        <taxon>Bacillales</taxon>
        <taxon>Paenibacillaceae</taxon>
        <taxon>Paenibacillus</taxon>
    </lineage>
</organism>
<reference evidence="1" key="1">
    <citation type="journal article" date="2014" name="Int. J. Syst. Evol. Microbiol.">
        <title>Complete genome sequence of Corynebacterium casei LMG S-19264T (=DSM 44701T), isolated from a smear-ripened cheese.</title>
        <authorList>
            <consortium name="US DOE Joint Genome Institute (JGI-PGF)"/>
            <person name="Walter F."/>
            <person name="Albersmeier A."/>
            <person name="Kalinowski J."/>
            <person name="Ruckert C."/>
        </authorList>
    </citation>
    <scope>NUCLEOTIDE SEQUENCE</scope>
    <source>
        <strain evidence="1">CGMCC 1.16134</strain>
    </source>
</reference>